<keyword evidence="1" id="KW-1133">Transmembrane helix</keyword>
<evidence type="ECO:0000256" key="1">
    <source>
        <dbReference type="SAM" id="Phobius"/>
    </source>
</evidence>
<protein>
    <submittedName>
        <fullName evidence="2">Uncharacterized protein</fullName>
    </submittedName>
</protein>
<accession>A0AAU9JTZ7</accession>
<dbReference type="EMBL" id="CAJZBQ010000036">
    <property type="protein sequence ID" value="CAG9324359.1"/>
    <property type="molecule type" value="Genomic_DNA"/>
</dbReference>
<dbReference type="Pfam" id="PF15786">
    <property type="entry name" value="PET117"/>
    <property type="match status" value="1"/>
</dbReference>
<evidence type="ECO:0000313" key="2">
    <source>
        <dbReference type="EMBL" id="CAG9324359.1"/>
    </source>
</evidence>
<sequence length="87" mass="9982">MNNLKYAKIVLGVSAVIAASIPISVLLDQKKSSANRKKNILVDRERMRQKLEKNPNLKMKTELEILPIKPENNDFILSPHIDHRSHK</sequence>
<reference evidence="2" key="1">
    <citation type="submission" date="2021-09" db="EMBL/GenBank/DDBJ databases">
        <authorList>
            <consortium name="AG Swart"/>
            <person name="Singh M."/>
            <person name="Singh A."/>
            <person name="Seah K."/>
            <person name="Emmerich C."/>
        </authorList>
    </citation>
    <scope>NUCLEOTIDE SEQUENCE</scope>
    <source>
        <strain evidence="2">ATCC30299</strain>
    </source>
</reference>
<dbReference type="InterPro" id="IPR031568">
    <property type="entry name" value="Pet117"/>
</dbReference>
<feature type="transmembrane region" description="Helical" evidence="1">
    <location>
        <begin position="6"/>
        <end position="27"/>
    </location>
</feature>
<proteinExistence type="predicted"/>
<gene>
    <name evidence="2" type="ORF">BSTOLATCC_MIC36151</name>
</gene>
<keyword evidence="1" id="KW-0472">Membrane</keyword>
<comment type="caution">
    <text evidence="2">The sequence shown here is derived from an EMBL/GenBank/DDBJ whole genome shotgun (WGS) entry which is preliminary data.</text>
</comment>
<keyword evidence="1" id="KW-0812">Transmembrane</keyword>
<dbReference type="AlphaFoldDB" id="A0AAU9JTZ7"/>
<name>A0AAU9JTZ7_9CILI</name>
<dbReference type="Proteomes" id="UP001162131">
    <property type="component" value="Unassembled WGS sequence"/>
</dbReference>
<evidence type="ECO:0000313" key="3">
    <source>
        <dbReference type="Proteomes" id="UP001162131"/>
    </source>
</evidence>
<organism evidence="2 3">
    <name type="scientific">Blepharisma stoltei</name>
    <dbReference type="NCBI Taxonomy" id="1481888"/>
    <lineage>
        <taxon>Eukaryota</taxon>
        <taxon>Sar</taxon>
        <taxon>Alveolata</taxon>
        <taxon>Ciliophora</taxon>
        <taxon>Postciliodesmatophora</taxon>
        <taxon>Heterotrichea</taxon>
        <taxon>Heterotrichida</taxon>
        <taxon>Blepharismidae</taxon>
        <taxon>Blepharisma</taxon>
    </lineage>
</organism>
<keyword evidence="3" id="KW-1185">Reference proteome</keyword>